<dbReference type="PROSITE" id="PS51485">
    <property type="entry name" value="PHYTOCYANIN"/>
    <property type="match status" value="1"/>
</dbReference>
<evidence type="ECO:0000313" key="14">
    <source>
        <dbReference type="EMBL" id="KAH8521822.1"/>
    </source>
</evidence>
<dbReference type="FunFam" id="2.60.40.420:FF:000067">
    <property type="entry name" value="Cupredoxin superfamily protein"/>
    <property type="match status" value="1"/>
</dbReference>
<dbReference type="CDD" id="cd04216">
    <property type="entry name" value="Phytocyanin"/>
    <property type="match status" value="1"/>
</dbReference>
<evidence type="ECO:0000256" key="5">
    <source>
        <dbReference type="ARBA" id="ARBA00022729"/>
    </source>
</evidence>
<dbReference type="InterPro" id="IPR008972">
    <property type="entry name" value="Cupredoxin"/>
</dbReference>
<dbReference type="AlphaFoldDB" id="A0A8T2ZYQ0"/>
<dbReference type="EMBL" id="JACEGQ020000001">
    <property type="protein sequence ID" value="KAH8521822.1"/>
    <property type="molecule type" value="Genomic_DNA"/>
</dbReference>
<keyword evidence="10" id="KW-1015">Disulfide bond</keyword>
<sequence>MASSRMFMIIAIVAVFLPSILATEHVVGDKTGWRPGFDYKTWAQGKAFYVGDTLVFKYTAGAHNVLRVNGTGFQGCKAADDIVPLTTGNDVIPLSTPGKKWLHLWCGQTLPTGTTPSGAAGDIASRYHGLIVAIVGIFGMIMF</sequence>
<dbReference type="Pfam" id="PF02298">
    <property type="entry name" value="Cu_bind_like"/>
    <property type="match status" value="1"/>
</dbReference>
<proteinExistence type="predicted"/>
<evidence type="ECO:0000256" key="12">
    <source>
        <dbReference type="SAM" id="SignalP"/>
    </source>
</evidence>
<dbReference type="InterPro" id="IPR039391">
    <property type="entry name" value="Phytocyanin-like"/>
</dbReference>
<evidence type="ECO:0000256" key="11">
    <source>
        <dbReference type="ARBA" id="ARBA00023180"/>
    </source>
</evidence>
<organism evidence="14 15">
    <name type="scientific">Populus deltoides</name>
    <name type="common">Eastern poplar</name>
    <name type="synonym">Eastern cottonwood</name>
    <dbReference type="NCBI Taxonomy" id="3696"/>
    <lineage>
        <taxon>Eukaryota</taxon>
        <taxon>Viridiplantae</taxon>
        <taxon>Streptophyta</taxon>
        <taxon>Embryophyta</taxon>
        <taxon>Tracheophyta</taxon>
        <taxon>Spermatophyta</taxon>
        <taxon>Magnoliopsida</taxon>
        <taxon>eudicotyledons</taxon>
        <taxon>Gunneridae</taxon>
        <taxon>Pentapetalae</taxon>
        <taxon>rosids</taxon>
        <taxon>fabids</taxon>
        <taxon>Malpighiales</taxon>
        <taxon>Salicaceae</taxon>
        <taxon>Saliceae</taxon>
        <taxon>Populus</taxon>
    </lineage>
</organism>
<evidence type="ECO:0000256" key="1">
    <source>
        <dbReference type="ARBA" id="ARBA00004479"/>
    </source>
</evidence>
<dbReference type="GO" id="GO:0046872">
    <property type="term" value="F:metal ion binding"/>
    <property type="evidence" value="ECO:0007669"/>
    <property type="project" value="UniProtKB-KW"/>
</dbReference>
<comment type="subcellular location">
    <subcellularLocation>
        <location evidence="1">Membrane</location>
        <topology evidence="1">Single-pass type I membrane protein</topology>
    </subcellularLocation>
</comment>
<dbReference type="GO" id="GO:0009610">
    <property type="term" value="P:response to symbiotic fungus"/>
    <property type="evidence" value="ECO:0007669"/>
    <property type="project" value="UniProtKB-ARBA"/>
</dbReference>
<keyword evidence="4" id="KW-0479">Metal-binding</keyword>
<evidence type="ECO:0000256" key="4">
    <source>
        <dbReference type="ARBA" id="ARBA00022723"/>
    </source>
</evidence>
<evidence type="ECO:0000256" key="8">
    <source>
        <dbReference type="ARBA" id="ARBA00023008"/>
    </source>
</evidence>
<evidence type="ECO:0000256" key="9">
    <source>
        <dbReference type="ARBA" id="ARBA00023136"/>
    </source>
</evidence>
<keyword evidence="3" id="KW-0812">Transmembrane</keyword>
<evidence type="ECO:0000256" key="6">
    <source>
        <dbReference type="ARBA" id="ARBA00022982"/>
    </source>
</evidence>
<feature type="signal peptide" evidence="12">
    <location>
        <begin position="1"/>
        <end position="22"/>
    </location>
</feature>
<feature type="chain" id="PRO_5035788030" description="Phytocyanin domain-containing protein" evidence="12">
    <location>
        <begin position="23"/>
        <end position="143"/>
    </location>
</feature>
<evidence type="ECO:0000256" key="7">
    <source>
        <dbReference type="ARBA" id="ARBA00022989"/>
    </source>
</evidence>
<keyword evidence="9" id="KW-0472">Membrane</keyword>
<dbReference type="GO" id="GO:0009055">
    <property type="term" value="F:electron transfer activity"/>
    <property type="evidence" value="ECO:0007669"/>
    <property type="project" value="InterPro"/>
</dbReference>
<keyword evidence="2" id="KW-0813">Transport</keyword>
<dbReference type="Gene3D" id="2.60.40.420">
    <property type="entry name" value="Cupredoxins - blue copper proteins"/>
    <property type="match status" value="1"/>
</dbReference>
<accession>A0A8T2ZYQ0</accession>
<gene>
    <name evidence="14" type="ORF">H0E87_002746</name>
</gene>
<keyword evidence="6" id="KW-0249">Electron transport</keyword>
<protein>
    <recommendedName>
        <fullName evidence="13">Phytocyanin domain-containing protein</fullName>
    </recommendedName>
</protein>
<dbReference type="InterPro" id="IPR003245">
    <property type="entry name" value="Phytocyanin_dom"/>
</dbReference>
<evidence type="ECO:0000256" key="3">
    <source>
        <dbReference type="ARBA" id="ARBA00022692"/>
    </source>
</evidence>
<dbReference type="PANTHER" id="PTHR33021">
    <property type="entry name" value="BLUE COPPER PROTEIN"/>
    <property type="match status" value="1"/>
</dbReference>
<keyword evidence="11" id="KW-0325">Glycoprotein</keyword>
<keyword evidence="8" id="KW-0186">Copper</keyword>
<dbReference type="PANTHER" id="PTHR33021:SF553">
    <property type="entry name" value="PHYTOCYANIN DOMAIN-CONTAINING PROTEIN"/>
    <property type="match status" value="1"/>
</dbReference>
<reference evidence="14" key="1">
    <citation type="journal article" date="2021" name="J. Hered.">
        <title>Genome Assembly of Salicaceae Populus deltoides (Eastern Cottonwood) I-69 Based on Nanopore Sequencing and Hi-C Technologies.</title>
        <authorList>
            <person name="Bai S."/>
            <person name="Wu H."/>
            <person name="Zhang J."/>
            <person name="Pan Z."/>
            <person name="Zhao W."/>
            <person name="Li Z."/>
            <person name="Tong C."/>
        </authorList>
    </citation>
    <scope>NUCLEOTIDE SEQUENCE</scope>
    <source>
        <tissue evidence="14">Leaf</tissue>
    </source>
</reference>
<name>A0A8T2ZYQ0_POPDE</name>
<dbReference type="Proteomes" id="UP000807159">
    <property type="component" value="Chromosome 1"/>
</dbReference>
<keyword evidence="15" id="KW-1185">Reference proteome</keyword>
<evidence type="ECO:0000313" key="15">
    <source>
        <dbReference type="Proteomes" id="UP000807159"/>
    </source>
</evidence>
<evidence type="ECO:0000259" key="13">
    <source>
        <dbReference type="PROSITE" id="PS51485"/>
    </source>
</evidence>
<evidence type="ECO:0000256" key="10">
    <source>
        <dbReference type="ARBA" id="ARBA00023157"/>
    </source>
</evidence>
<dbReference type="GO" id="GO:0005886">
    <property type="term" value="C:plasma membrane"/>
    <property type="evidence" value="ECO:0007669"/>
    <property type="project" value="TreeGrafter"/>
</dbReference>
<comment type="caution">
    <text evidence="14">The sequence shown here is derived from an EMBL/GenBank/DDBJ whole genome shotgun (WGS) entry which is preliminary data.</text>
</comment>
<evidence type="ECO:0000256" key="2">
    <source>
        <dbReference type="ARBA" id="ARBA00022448"/>
    </source>
</evidence>
<keyword evidence="7" id="KW-1133">Transmembrane helix</keyword>
<dbReference type="SUPFAM" id="SSF49503">
    <property type="entry name" value="Cupredoxins"/>
    <property type="match status" value="1"/>
</dbReference>
<keyword evidence="5 12" id="KW-0732">Signal</keyword>
<feature type="domain" description="Phytocyanin" evidence="13">
    <location>
        <begin position="23"/>
        <end position="127"/>
    </location>
</feature>